<proteinExistence type="predicted"/>
<keyword evidence="2" id="KW-1185">Reference proteome</keyword>
<dbReference type="Proteomes" id="UP000249661">
    <property type="component" value="Unassembled WGS sequence"/>
</dbReference>
<accession>A0ACD1GZU4</accession>
<name>A0ACD1GZU4_9EURO</name>
<gene>
    <name evidence="1" type="ORF">BO66DRAFT_441820</name>
</gene>
<evidence type="ECO:0000313" key="2">
    <source>
        <dbReference type="Proteomes" id="UP000249661"/>
    </source>
</evidence>
<reference evidence="1" key="1">
    <citation type="submission" date="2018-02" db="EMBL/GenBank/DDBJ databases">
        <title>The genomes of Aspergillus section Nigri reveals drivers in fungal speciation.</title>
        <authorList>
            <consortium name="DOE Joint Genome Institute"/>
            <person name="Vesth T.C."/>
            <person name="Nybo J."/>
            <person name="Theobald S."/>
            <person name="Brandl J."/>
            <person name="Frisvad J.C."/>
            <person name="Nielsen K.F."/>
            <person name="Lyhne E.K."/>
            <person name="Kogle M.E."/>
            <person name="Kuo A."/>
            <person name="Riley R."/>
            <person name="Clum A."/>
            <person name="Nolan M."/>
            <person name="Lipzen A."/>
            <person name="Salamov A."/>
            <person name="Henrissat B."/>
            <person name="Wiebenga A."/>
            <person name="De vries R.P."/>
            <person name="Grigoriev I.V."/>
            <person name="Mortensen U.H."/>
            <person name="Andersen M.R."/>
            <person name="Baker S.E."/>
        </authorList>
    </citation>
    <scope>NUCLEOTIDE SEQUENCE</scope>
    <source>
        <strain evidence="1">CBS 121060</strain>
    </source>
</reference>
<evidence type="ECO:0000313" key="1">
    <source>
        <dbReference type="EMBL" id="RAH66695.1"/>
    </source>
</evidence>
<dbReference type="EMBL" id="KZ824980">
    <property type="protein sequence ID" value="RAH66695.1"/>
    <property type="molecule type" value="Genomic_DNA"/>
</dbReference>
<sequence length="166" mass="18431">MYMDHLHYAQNGYIPYEQVVDNVWLNVLQNYHPLPFVRITAWNESHIAVDTLATTNSKQGNVSIKSTDIREMLVFLGSAKRDLAPATWPKAIETSKPIEMSKPQSVPSGSAERDQAPATWPKAIEISKPQSVPSGSAKRDQAPATRPETIKIFKSLGSIPVIRANH</sequence>
<organism evidence="1 2">
    <name type="scientific">Aspergillus aculeatinus CBS 121060</name>
    <dbReference type="NCBI Taxonomy" id="1448322"/>
    <lineage>
        <taxon>Eukaryota</taxon>
        <taxon>Fungi</taxon>
        <taxon>Dikarya</taxon>
        <taxon>Ascomycota</taxon>
        <taxon>Pezizomycotina</taxon>
        <taxon>Eurotiomycetes</taxon>
        <taxon>Eurotiomycetidae</taxon>
        <taxon>Eurotiales</taxon>
        <taxon>Aspergillaceae</taxon>
        <taxon>Aspergillus</taxon>
        <taxon>Aspergillus subgen. Circumdati</taxon>
    </lineage>
</organism>
<protein>
    <submittedName>
        <fullName evidence="1">Uncharacterized protein</fullName>
    </submittedName>
</protein>